<name>A0A1S6IND3_9LACT</name>
<dbReference type="RefSeq" id="WP_062468473.1">
    <property type="nucleotide sequence ID" value="NZ_BBYN01000008.1"/>
</dbReference>
<dbReference type="Proteomes" id="UP000188993">
    <property type="component" value="Chromosome"/>
</dbReference>
<dbReference type="SMART" id="SM00028">
    <property type="entry name" value="TPR"/>
    <property type="match status" value="5"/>
</dbReference>
<organism evidence="4 5">
    <name type="scientific">Jeotgalibaca dankookensis</name>
    <dbReference type="NCBI Taxonomy" id="708126"/>
    <lineage>
        <taxon>Bacteria</taxon>
        <taxon>Bacillati</taxon>
        <taxon>Bacillota</taxon>
        <taxon>Bacilli</taxon>
        <taxon>Lactobacillales</taxon>
        <taxon>Carnobacteriaceae</taxon>
        <taxon>Jeotgalibaca</taxon>
    </lineage>
</organism>
<dbReference type="PANTHER" id="PTHR45586">
    <property type="entry name" value="TPR REPEAT-CONTAINING PROTEIN PA4667"/>
    <property type="match status" value="1"/>
</dbReference>
<dbReference type="PROSITE" id="PS50005">
    <property type="entry name" value="TPR"/>
    <property type="match status" value="3"/>
</dbReference>
<proteinExistence type="predicted"/>
<dbReference type="Pfam" id="PF13429">
    <property type="entry name" value="TPR_15"/>
    <property type="match status" value="1"/>
</dbReference>
<feature type="repeat" description="TPR" evidence="3">
    <location>
        <begin position="209"/>
        <end position="242"/>
    </location>
</feature>
<feature type="repeat" description="TPR" evidence="3">
    <location>
        <begin position="277"/>
        <end position="310"/>
    </location>
</feature>
<dbReference type="AlphaFoldDB" id="A0A1S6IND3"/>
<dbReference type="OrthoDB" id="2080803at2"/>
<reference evidence="4 5" key="1">
    <citation type="journal article" date="2014" name="Int. J. Syst. Evol. Microbiol.">
        <title>Jeotgalibaca dankookensis gen. nov., sp. nov., a member of the family Carnobacteriaceae, isolated from seujeot (Korean traditional food).</title>
        <authorList>
            <person name="Lee D.G."/>
            <person name="Trujillo M.E."/>
            <person name="Kang H."/>
            <person name="Ahn T.Y."/>
        </authorList>
    </citation>
    <scope>NUCLEOTIDE SEQUENCE [LARGE SCALE GENOMIC DNA]</scope>
    <source>
        <strain evidence="4 5">EX-07</strain>
    </source>
</reference>
<dbReference type="InterPro" id="IPR011990">
    <property type="entry name" value="TPR-like_helical_dom_sf"/>
</dbReference>
<dbReference type="SUPFAM" id="SSF48452">
    <property type="entry name" value="TPR-like"/>
    <property type="match status" value="2"/>
</dbReference>
<gene>
    <name evidence="4" type="primary">lapB</name>
    <name evidence="4" type="ORF">BW727_100659</name>
</gene>
<sequence>MNDKAKEMFEAIRENELEIAQINFEASLKQALLEDDIEGLVEFAERLHQAGFLSEAKQTYELLKNMAPHIEEWDLFLAELAIDQDHVLEGIDLLLKIDSTNELYPNALLLLADAYQTIGLYEVSEQKILEAISILPEEPILQYALAKLYYAIGSFKKAIPIYENLIELQPDFVEAENILMQLAECYHAIGDFEEGVYYLEQIESKKHTSDSLFQLGLGYLQLKDYGRAVRNFEELLSKDPDYLSAYLYLSQALEADLQLEEALGTILKGIQENPFQAEFYLAAANLHRKLKQPEQAHLLLEKALELEPDIMEAVAMKVDLAMEAEQYEDVISILESQEDYMNQPLYQWSLARAYNYLEEYERASDYFDKAYYQLDENLDFLQDYSQFLREEGRVEDRAEIIKKALSIEPNNPYFLEMDKNQFE</sequence>
<protein>
    <submittedName>
        <fullName evidence="4">Lipopolysaccharide assembly protein B</fullName>
    </submittedName>
</protein>
<keyword evidence="2 3" id="KW-0802">TPR repeat</keyword>
<dbReference type="InterPro" id="IPR019734">
    <property type="entry name" value="TPR_rpt"/>
</dbReference>
<feature type="repeat" description="TPR" evidence="3">
    <location>
        <begin position="139"/>
        <end position="172"/>
    </location>
</feature>
<dbReference type="Pfam" id="PF13432">
    <property type="entry name" value="TPR_16"/>
    <property type="match status" value="1"/>
</dbReference>
<keyword evidence="5" id="KW-1185">Reference proteome</keyword>
<evidence type="ECO:0000256" key="1">
    <source>
        <dbReference type="ARBA" id="ARBA00022737"/>
    </source>
</evidence>
<dbReference type="Gene3D" id="1.25.40.10">
    <property type="entry name" value="Tetratricopeptide repeat domain"/>
    <property type="match status" value="3"/>
</dbReference>
<dbReference type="STRING" id="708126.BW727_100659"/>
<dbReference type="InterPro" id="IPR051012">
    <property type="entry name" value="CellSynth/LPSAsmb/PSIAsmb"/>
</dbReference>
<dbReference type="KEGG" id="jda:BW727_100659"/>
<keyword evidence="1" id="KW-0677">Repeat</keyword>
<dbReference type="PANTHER" id="PTHR45586:SF15">
    <property type="entry name" value="TPR REPEAT-CONTAINING PROTEIN YPIA"/>
    <property type="match status" value="1"/>
</dbReference>
<dbReference type="EMBL" id="CP019728">
    <property type="protein sequence ID" value="AQS53052.1"/>
    <property type="molecule type" value="Genomic_DNA"/>
</dbReference>
<evidence type="ECO:0000313" key="4">
    <source>
        <dbReference type="EMBL" id="AQS53052.1"/>
    </source>
</evidence>
<evidence type="ECO:0000256" key="2">
    <source>
        <dbReference type="ARBA" id="ARBA00022803"/>
    </source>
</evidence>
<accession>A0A1S6IND3</accession>
<evidence type="ECO:0000256" key="3">
    <source>
        <dbReference type="PROSITE-ProRule" id="PRU00339"/>
    </source>
</evidence>
<evidence type="ECO:0000313" key="5">
    <source>
        <dbReference type="Proteomes" id="UP000188993"/>
    </source>
</evidence>